<reference evidence="2" key="1">
    <citation type="submission" date="2020-09" db="EMBL/GenBank/DDBJ databases">
        <title>Taishania pollutisoli gen. nov., sp. nov., Isolated from Tetrabromobisphenol A-Contaminated Soil.</title>
        <authorList>
            <person name="Chen Q."/>
        </authorList>
    </citation>
    <scope>NUCLEOTIDE SEQUENCE</scope>
    <source>
        <strain evidence="2">CZZ-1</strain>
    </source>
</reference>
<gene>
    <name evidence="2" type="ORF">H9Y05_06425</name>
</gene>
<dbReference type="AlphaFoldDB" id="A0A8J6TZH1"/>
<dbReference type="Pfam" id="PF19473">
    <property type="entry name" value="DUF6010"/>
    <property type="match status" value="1"/>
</dbReference>
<dbReference type="EMBL" id="JACVEL010000003">
    <property type="protein sequence ID" value="MBC9812113.1"/>
    <property type="molecule type" value="Genomic_DNA"/>
</dbReference>
<dbReference type="Proteomes" id="UP000652681">
    <property type="component" value="Unassembled WGS sequence"/>
</dbReference>
<feature type="transmembrane region" description="Helical" evidence="1">
    <location>
        <begin position="6"/>
        <end position="27"/>
    </location>
</feature>
<evidence type="ECO:0008006" key="4">
    <source>
        <dbReference type="Google" id="ProtNLM"/>
    </source>
</evidence>
<accession>A0A8J6TZH1</accession>
<keyword evidence="1" id="KW-1133">Transmembrane helix</keyword>
<organism evidence="2 3">
    <name type="scientific">Taishania pollutisoli</name>
    <dbReference type="NCBI Taxonomy" id="2766479"/>
    <lineage>
        <taxon>Bacteria</taxon>
        <taxon>Pseudomonadati</taxon>
        <taxon>Bacteroidota</taxon>
        <taxon>Flavobacteriia</taxon>
        <taxon>Flavobacteriales</taxon>
        <taxon>Crocinitomicaceae</taxon>
        <taxon>Taishania</taxon>
    </lineage>
</organism>
<feature type="transmembrane region" description="Helical" evidence="1">
    <location>
        <begin position="39"/>
        <end position="68"/>
    </location>
</feature>
<keyword evidence="3" id="KW-1185">Reference proteome</keyword>
<feature type="transmembrane region" description="Helical" evidence="1">
    <location>
        <begin position="107"/>
        <end position="131"/>
    </location>
</feature>
<keyword evidence="1" id="KW-0472">Membrane</keyword>
<dbReference type="RefSeq" id="WP_216713810.1">
    <property type="nucleotide sequence ID" value="NZ_JACVEL010000003.1"/>
</dbReference>
<comment type="caution">
    <text evidence="2">The sequence shown here is derived from an EMBL/GenBank/DDBJ whole genome shotgun (WGS) entry which is preliminary data.</text>
</comment>
<evidence type="ECO:0000313" key="3">
    <source>
        <dbReference type="Proteomes" id="UP000652681"/>
    </source>
</evidence>
<name>A0A8J6TZH1_9FLAO</name>
<evidence type="ECO:0000256" key="1">
    <source>
        <dbReference type="SAM" id="Phobius"/>
    </source>
</evidence>
<sequence>MDTHFTYINALAAVAIALVFIAVMSLVKEPHRQTINALAIAAAGTIYWSNGLGFYEFPLGIIMLFLAYKGLTDYTYIAIGWLVHTVYDVLHHFYGQPIIPMDPSSSAGCAVCDPILAIWFFFGAPSIYTVFTKTPKTVL</sequence>
<proteinExistence type="predicted"/>
<protein>
    <recommendedName>
        <fullName evidence="4">Integral membrane protein</fullName>
    </recommendedName>
</protein>
<evidence type="ECO:0000313" key="2">
    <source>
        <dbReference type="EMBL" id="MBC9812113.1"/>
    </source>
</evidence>
<dbReference type="InterPro" id="IPR046052">
    <property type="entry name" value="DUF6010"/>
</dbReference>
<keyword evidence="1" id="KW-0812">Transmembrane</keyword>